<keyword evidence="2" id="KW-1185">Reference proteome</keyword>
<accession>A0A1G8V1W8</accession>
<dbReference type="RefSeq" id="WP_093155597.1">
    <property type="nucleotide sequence ID" value="NZ_FNEK01000020.1"/>
</dbReference>
<evidence type="ECO:0000313" key="2">
    <source>
        <dbReference type="Proteomes" id="UP000199382"/>
    </source>
</evidence>
<name>A0A1G8V1W8_9RHOB</name>
<evidence type="ECO:0000313" key="1">
    <source>
        <dbReference type="EMBL" id="SDJ60096.1"/>
    </source>
</evidence>
<dbReference type="EMBL" id="FNEK01000020">
    <property type="protein sequence ID" value="SDJ60096.1"/>
    <property type="molecule type" value="Genomic_DNA"/>
</dbReference>
<dbReference type="STRING" id="571298.SAMN04488026_102056"/>
<organism evidence="1 2">
    <name type="scientific">Aliiruegeria lutimaris</name>
    <dbReference type="NCBI Taxonomy" id="571298"/>
    <lineage>
        <taxon>Bacteria</taxon>
        <taxon>Pseudomonadati</taxon>
        <taxon>Pseudomonadota</taxon>
        <taxon>Alphaproteobacteria</taxon>
        <taxon>Rhodobacterales</taxon>
        <taxon>Roseobacteraceae</taxon>
        <taxon>Aliiruegeria</taxon>
    </lineage>
</organism>
<dbReference type="OrthoDB" id="7325754at2"/>
<dbReference type="AlphaFoldDB" id="A0A1G8V1W8"/>
<gene>
    <name evidence="1" type="ORF">SAMN04488026_102056</name>
</gene>
<sequence length="142" mass="15578">MIAPPLAQSYSRHMIAGARLEVLEGGNSHDVRAKFGAAPDRRFQSSKPIDGIITPLTTSAIVSVVSLERAGRRLGEDIDLVSKEPSPFVKTFRAPIMAIREEPMIAGRFLAEAVMRAIECPEMPPLRAMEMAREPESQDPHS</sequence>
<dbReference type="Proteomes" id="UP000199382">
    <property type="component" value="Unassembled WGS sequence"/>
</dbReference>
<dbReference type="SUPFAM" id="SSF53822">
    <property type="entry name" value="Periplasmic binding protein-like I"/>
    <property type="match status" value="1"/>
</dbReference>
<dbReference type="Gene3D" id="3.40.50.2300">
    <property type="match status" value="2"/>
</dbReference>
<reference evidence="1 2" key="1">
    <citation type="submission" date="2016-10" db="EMBL/GenBank/DDBJ databases">
        <authorList>
            <person name="de Groot N.N."/>
        </authorList>
    </citation>
    <scope>NUCLEOTIDE SEQUENCE [LARGE SCALE GENOMIC DNA]</scope>
    <source>
        <strain evidence="1 2">DSM 25294</strain>
    </source>
</reference>
<proteinExistence type="predicted"/>
<evidence type="ECO:0008006" key="3">
    <source>
        <dbReference type="Google" id="ProtNLM"/>
    </source>
</evidence>
<protein>
    <recommendedName>
        <fullName evidence="3">Substrate-binding protein-like domain-containing protein</fullName>
    </recommendedName>
</protein>
<dbReference type="InterPro" id="IPR028082">
    <property type="entry name" value="Peripla_BP_I"/>
</dbReference>